<evidence type="ECO:0000259" key="2">
    <source>
        <dbReference type="Pfam" id="PF12695"/>
    </source>
</evidence>
<dbReference type="Gene3D" id="3.40.50.1820">
    <property type="entry name" value="alpha/beta hydrolase"/>
    <property type="match status" value="1"/>
</dbReference>
<dbReference type="RefSeq" id="WP_322597485.1">
    <property type="nucleotide sequence ID" value="NZ_BAAAPT010000001.1"/>
</dbReference>
<dbReference type="EMBL" id="JAWJYN010000001">
    <property type="protein sequence ID" value="MDZ8160398.1"/>
    <property type="molecule type" value="Genomic_DNA"/>
</dbReference>
<gene>
    <name evidence="3" type="ORF">R2Q92_01005</name>
</gene>
<evidence type="ECO:0000313" key="3">
    <source>
        <dbReference type="EMBL" id="MDZ8160398.1"/>
    </source>
</evidence>
<feature type="domain" description="Alpha/beta hydrolase fold-5" evidence="2">
    <location>
        <begin position="126"/>
        <end position="288"/>
    </location>
</feature>
<dbReference type="InterPro" id="IPR029059">
    <property type="entry name" value="AB_hydrolase_5"/>
</dbReference>
<sequence length="309" mass="31545">MLSWIAVVLAAVAVAVVTWVCLTAWGAVVHGNPAYALVLGATTLLAIVGFALALRGARAAKPLRVAGRVALLVAAATGIAVVAWLRPYPAVEPALTAMRTDASVTVTESPDRIVFLPSGEVSSTAVFFQPGALVDARAYAAVLRPLAERGHPVVIAKQPLGIAFLALGAFDEARDAVPDAADWVVGGHSLGGTVASIQADESDGTAASPVTGLLLYASYPAGDISASLTARVLSISGTEDGLATPEKVDESAATLPTDTEFLVLEGVSHAQFGAYGPQAGDGTPEVSDDVARHEISEASRLFVDSLTPD</sequence>
<dbReference type="SUPFAM" id="SSF53474">
    <property type="entry name" value="alpha/beta-Hydrolases"/>
    <property type="match status" value="1"/>
</dbReference>
<name>A0ABU5N2T7_9MICO</name>
<organism evidence="3 4">
    <name type="scientific">Microbacterium aquimaris</name>
    <dbReference type="NCBI Taxonomy" id="459816"/>
    <lineage>
        <taxon>Bacteria</taxon>
        <taxon>Bacillati</taxon>
        <taxon>Actinomycetota</taxon>
        <taxon>Actinomycetes</taxon>
        <taxon>Micrococcales</taxon>
        <taxon>Microbacteriaceae</taxon>
        <taxon>Microbacterium</taxon>
    </lineage>
</organism>
<dbReference type="InterPro" id="IPR029058">
    <property type="entry name" value="AB_hydrolase_fold"/>
</dbReference>
<keyword evidence="1" id="KW-1133">Transmembrane helix</keyword>
<dbReference type="Pfam" id="PF12695">
    <property type="entry name" value="Abhydrolase_5"/>
    <property type="match status" value="1"/>
</dbReference>
<dbReference type="Proteomes" id="UP001291912">
    <property type="component" value="Unassembled WGS sequence"/>
</dbReference>
<evidence type="ECO:0000313" key="4">
    <source>
        <dbReference type="Proteomes" id="UP001291912"/>
    </source>
</evidence>
<feature type="transmembrane region" description="Helical" evidence="1">
    <location>
        <begin position="65"/>
        <end position="85"/>
    </location>
</feature>
<accession>A0ABU5N2T7</accession>
<keyword evidence="1" id="KW-0812">Transmembrane</keyword>
<reference evidence="3 4" key="1">
    <citation type="submission" date="2023-10" db="EMBL/GenBank/DDBJ databases">
        <title>Microbacterium xanthum sp. nov., isolated from seaweed.</title>
        <authorList>
            <person name="Lee S.D."/>
        </authorList>
    </citation>
    <scope>NUCLEOTIDE SEQUENCE [LARGE SCALE GENOMIC DNA]</scope>
    <source>
        <strain evidence="3 4">KCTC 19124</strain>
    </source>
</reference>
<proteinExistence type="predicted"/>
<comment type="caution">
    <text evidence="3">The sequence shown here is derived from an EMBL/GenBank/DDBJ whole genome shotgun (WGS) entry which is preliminary data.</text>
</comment>
<dbReference type="GO" id="GO:0016787">
    <property type="term" value="F:hydrolase activity"/>
    <property type="evidence" value="ECO:0007669"/>
    <property type="project" value="UniProtKB-KW"/>
</dbReference>
<keyword evidence="4" id="KW-1185">Reference proteome</keyword>
<feature type="transmembrane region" description="Helical" evidence="1">
    <location>
        <begin position="7"/>
        <end position="28"/>
    </location>
</feature>
<feature type="transmembrane region" description="Helical" evidence="1">
    <location>
        <begin position="34"/>
        <end position="53"/>
    </location>
</feature>
<evidence type="ECO:0000256" key="1">
    <source>
        <dbReference type="SAM" id="Phobius"/>
    </source>
</evidence>
<protein>
    <submittedName>
        <fullName evidence="3">Alpha/beta hydrolase</fullName>
    </submittedName>
</protein>
<keyword evidence="3" id="KW-0378">Hydrolase</keyword>
<keyword evidence="1" id="KW-0472">Membrane</keyword>